<sequence length="155" mass="17352">MEIVVGSGKLRIQDIDKLKSLINSNFGIINPECVCGYFHLKQAAFLADNAHNGNYNLSKDRSTEVLLYLTSQRQISKAIKIGGIDKDTKSVAWVSFGKPPLDFLDMIEIDDSIISENSFDYSTLNLDKSIVDNMSFEEKQKIVMTKTATLSVQPR</sequence>
<dbReference type="SUPFAM" id="SSF143870">
    <property type="entry name" value="PF0523-like"/>
    <property type="match status" value="1"/>
</dbReference>
<protein>
    <submittedName>
        <fullName evidence="2">Uncharacterized protein</fullName>
    </submittedName>
</protein>
<dbReference type="Gene3D" id="3.30.2380.10">
    <property type="entry name" value="CGI121/TPRKB"/>
    <property type="match status" value="1"/>
</dbReference>
<dbReference type="AlphaFoldDB" id="A0A1J5TNS1"/>
<dbReference type="InterPro" id="IPR013926">
    <property type="entry name" value="CGI121/TPRKB"/>
</dbReference>
<proteinExistence type="inferred from homology"/>
<name>A0A1J5TNS1_9ARCH</name>
<comment type="caution">
    <text evidence="2">The sequence shown here is derived from an EMBL/GenBank/DDBJ whole genome shotgun (WGS) entry which is preliminary data.</text>
</comment>
<dbReference type="EMBL" id="MIYZ01000012">
    <property type="protein sequence ID" value="OIR22577.1"/>
    <property type="molecule type" value="Genomic_DNA"/>
</dbReference>
<dbReference type="NCBIfam" id="NF011465">
    <property type="entry name" value="PRK14886.1-1"/>
    <property type="match status" value="1"/>
</dbReference>
<evidence type="ECO:0000313" key="2">
    <source>
        <dbReference type="EMBL" id="OIR22577.1"/>
    </source>
</evidence>
<comment type="similarity">
    <text evidence="1">Belongs to the CGI121/TPRKB family.</text>
</comment>
<reference evidence="2 3" key="1">
    <citation type="submission" date="2016-08" db="EMBL/GenBank/DDBJ databases">
        <title>New Insights into Marine Group III Euryarchaeota, from dark to light.</title>
        <authorList>
            <person name="Haro-Moreno J.M."/>
            <person name="Rodriguez-Valera F."/>
            <person name="Lopez-Garcia P."/>
            <person name="Moreira D."/>
            <person name="Martin-Cuadrado A.B."/>
        </authorList>
    </citation>
    <scope>NUCLEOTIDE SEQUENCE [LARGE SCALE GENOMIC DNA]</scope>
    <source>
        <strain evidence="2">CG-Epi2</strain>
    </source>
</reference>
<organism evidence="2 3">
    <name type="scientific">Marine Group III euryarchaeote CG-Epi2</name>
    <dbReference type="NCBI Taxonomy" id="1888996"/>
    <lineage>
        <taxon>Archaea</taxon>
        <taxon>Methanobacteriati</taxon>
        <taxon>Thermoplasmatota</taxon>
        <taxon>Thermoplasmata</taxon>
        <taxon>Candidatus Thermoprofundales</taxon>
    </lineage>
</organism>
<dbReference type="Proteomes" id="UP000183615">
    <property type="component" value="Unassembled WGS sequence"/>
</dbReference>
<evidence type="ECO:0000313" key="3">
    <source>
        <dbReference type="Proteomes" id="UP000183615"/>
    </source>
</evidence>
<evidence type="ECO:0000256" key="1">
    <source>
        <dbReference type="ARBA" id="ARBA00005546"/>
    </source>
</evidence>
<dbReference type="Pfam" id="PF08617">
    <property type="entry name" value="CGI-121"/>
    <property type="match status" value="1"/>
</dbReference>
<dbReference type="InterPro" id="IPR036504">
    <property type="entry name" value="CGI121/TPRKB_sf"/>
</dbReference>
<gene>
    <name evidence="2" type="ORF">BET99_00920</name>
</gene>
<accession>A0A1J5TNS1</accession>